<protein>
    <recommendedName>
        <fullName evidence="4">5-formyltetrahydrofolate cyclo-ligase</fullName>
        <ecNumber evidence="4">6.3.3.2</ecNumber>
    </recommendedName>
</protein>
<dbReference type="InterPro" id="IPR002698">
    <property type="entry name" value="FTHF_cligase"/>
</dbReference>
<dbReference type="EC" id="6.3.3.2" evidence="4"/>
<accession>A0ABW3PV94</accession>
<dbReference type="PANTHER" id="PTHR23407">
    <property type="entry name" value="ATPASE INHIBITOR/5-FORMYLTETRAHYDROFOLATE CYCLO-LIGASE"/>
    <property type="match status" value="1"/>
</dbReference>
<dbReference type="GO" id="GO:0030272">
    <property type="term" value="F:5-formyltetrahydrofolate cyclo-ligase activity"/>
    <property type="evidence" value="ECO:0007669"/>
    <property type="project" value="UniProtKB-EC"/>
</dbReference>
<organism evidence="5 6">
    <name type="scientific">Lentilactobacillus raoultii</name>
    <dbReference type="NCBI Taxonomy" id="1987503"/>
    <lineage>
        <taxon>Bacteria</taxon>
        <taxon>Bacillati</taxon>
        <taxon>Bacillota</taxon>
        <taxon>Bacilli</taxon>
        <taxon>Lactobacillales</taxon>
        <taxon>Lactobacillaceae</taxon>
        <taxon>Lentilactobacillus</taxon>
    </lineage>
</organism>
<dbReference type="RefSeq" id="WP_121978524.1">
    <property type="nucleotide sequence ID" value="NZ_JBHTLH010000042.1"/>
</dbReference>
<dbReference type="Gene3D" id="3.40.50.10420">
    <property type="entry name" value="NagB/RpiA/CoA transferase-like"/>
    <property type="match status" value="1"/>
</dbReference>
<keyword evidence="5" id="KW-0436">Ligase</keyword>
<evidence type="ECO:0000313" key="5">
    <source>
        <dbReference type="EMBL" id="MFD1126126.1"/>
    </source>
</evidence>
<proteinExistence type="inferred from homology"/>
<evidence type="ECO:0000313" key="6">
    <source>
        <dbReference type="Proteomes" id="UP001597156"/>
    </source>
</evidence>
<keyword evidence="4" id="KW-0460">Magnesium</keyword>
<evidence type="ECO:0000256" key="1">
    <source>
        <dbReference type="ARBA" id="ARBA00010638"/>
    </source>
</evidence>
<dbReference type="EMBL" id="JBHTLH010000042">
    <property type="protein sequence ID" value="MFD1126126.1"/>
    <property type="molecule type" value="Genomic_DNA"/>
</dbReference>
<dbReference type="PIRSF" id="PIRSF006806">
    <property type="entry name" value="FTHF_cligase"/>
    <property type="match status" value="1"/>
</dbReference>
<dbReference type="InterPro" id="IPR024185">
    <property type="entry name" value="FTHF_cligase-like_sf"/>
</dbReference>
<comment type="cofactor">
    <cofactor evidence="4">
        <name>Mg(2+)</name>
        <dbReference type="ChEBI" id="CHEBI:18420"/>
    </cofactor>
</comment>
<comment type="catalytic activity">
    <reaction evidence="4">
        <text>(6S)-5-formyl-5,6,7,8-tetrahydrofolate + ATP = (6R)-5,10-methenyltetrahydrofolate + ADP + phosphate</text>
        <dbReference type="Rhea" id="RHEA:10488"/>
        <dbReference type="ChEBI" id="CHEBI:30616"/>
        <dbReference type="ChEBI" id="CHEBI:43474"/>
        <dbReference type="ChEBI" id="CHEBI:57455"/>
        <dbReference type="ChEBI" id="CHEBI:57457"/>
        <dbReference type="ChEBI" id="CHEBI:456216"/>
        <dbReference type="EC" id="6.3.3.2"/>
    </reaction>
</comment>
<dbReference type="PANTHER" id="PTHR23407:SF1">
    <property type="entry name" value="5-FORMYLTETRAHYDROFOLATE CYCLO-LIGASE"/>
    <property type="match status" value="1"/>
</dbReference>
<keyword evidence="6" id="KW-1185">Reference proteome</keyword>
<evidence type="ECO:0000256" key="4">
    <source>
        <dbReference type="RuleBase" id="RU361279"/>
    </source>
</evidence>
<sequence>MQNSEKVMLRKQQLQKLSVFLDQNKAGNVLQRLYRQLFLDPHFLKAKVIGVTLSMAGELPTQPIIDNAMLQEKQVVIPRTLPHRQMEFVVLDEATTFKTTKFGTREPIGGTVVPKSAIDLLIVPGLAFSENNDRLGFGGGYYDRFLADFKGSSIAVAAPPQFFKMPIWPIEQFDIKITKVIH</sequence>
<name>A0ABW3PV94_9LACO</name>
<dbReference type="SUPFAM" id="SSF100950">
    <property type="entry name" value="NagB/RpiA/CoA transferase-like"/>
    <property type="match status" value="1"/>
</dbReference>
<dbReference type="Proteomes" id="UP001597156">
    <property type="component" value="Unassembled WGS sequence"/>
</dbReference>
<keyword evidence="3 4" id="KW-0067">ATP-binding</keyword>
<evidence type="ECO:0000256" key="2">
    <source>
        <dbReference type="ARBA" id="ARBA00022741"/>
    </source>
</evidence>
<dbReference type="Pfam" id="PF01812">
    <property type="entry name" value="5-FTHF_cyc-lig"/>
    <property type="match status" value="1"/>
</dbReference>
<comment type="caution">
    <text evidence="5">The sequence shown here is derived from an EMBL/GenBank/DDBJ whole genome shotgun (WGS) entry which is preliminary data.</text>
</comment>
<evidence type="ECO:0000256" key="3">
    <source>
        <dbReference type="ARBA" id="ARBA00022840"/>
    </source>
</evidence>
<gene>
    <name evidence="5" type="ORF">ACFQ22_12265</name>
</gene>
<keyword evidence="2 4" id="KW-0547">Nucleotide-binding</keyword>
<comment type="similarity">
    <text evidence="1 4">Belongs to the 5-formyltetrahydrofolate cyclo-ligase family.</text>
</comment>
<reference evidence="6" key="1">
    <citation type="journal article" date="2019" name="Int. J. Syst. Evol. Microbiol.">
        <title>The Global Catalogue of Microorganisms (GCM) 10K type strain sequencing project: providing services to taxonomists for standard genome sequencing and annotation.</title>
        <authorList>
            <consortium name="The Broad Institute Genomics Platform"/>
            <consortium name="The Broad Institute Genome Sequencing Center for Infectious Disease"/>
            <person name="Wu L."/>
            <person name="Ma J."/>
        </authorList>
    </citation>
    <scope>NUCLEOTIDE SEQUENCE [LARGE SCALE GENOMIC DNA]</scope>
    <source>
        <strain evidence="6">CCUG 71848</strain>
    </source>
</reference>
<keyword evidence="4" id="KW-0479">Metal-binding</keyword>
<dbReference type="InterPro" id="IPR037171">
    <property type="entry name" value="NagB/RpiA_transferase-like"/>
</dbReference>
<dbReference type="NCBIfam" id="TIGR02727">
    <property type="entry name" value="MTHFS_bact"/>
    <property type="match status" value="1"/>
</dbReference>